<evidence type="ECO:0000256" key="1">
    <source>
        <dbReference type="SAM" id="SignalP"/>
    </source>
</evidence>
<protein>
    <submittedName>
        <fullName evidence="2">Uncharacterized protein</fullName>
    </submittedName>
</protein>
<evidence type="ECO:0000313" key="3">
    <source>
        <dbReference type="Proteomes" id="UP000813423"/>
    </source>
</evidence>
<accession>A0A9P8SUE5</accession>
<reference evidence="2" key="1">
    <citation type="submission" date="2021-08" db="EMBL/GenBank/DDBJ databases">
        <title>Global Aspergillus fumigatus from environmental and clinical sources.</title>
        <authorList>
            <person name="Barber A."/>
            <person name="Sae-Ong T."/>
        </authorList>
    </citation>
    <scope>NUCLEOTIDE SEQUENCE</scope>
    <source>
        <strain evidence="2">NRZ-2016-071</strain>
    </source>
</reference>
<gene>
    <name evidence="2" type="ORF">KXV57_004335</name>
</gene>
<dbReference type="EMBL" id="JAIBSC010000028">
    <property type="protein sequence ID" value="KAH1907375.1"/>
    <property type="molecule type" value="Genomic_DNA"/>
</dbReference>
<keyword evidence="1" id="KW-0732">Signal</keyword>
<comment type="caution">
    <text evidence="2">The sequence shown here is derived from an EMBL/GenBank/DDBJ whole genome shotgun (WGS) entry which is preliminary data.</text>
</comment>
<sequence>MIVSRLFHLILVIWCAFSDGYDLSERKQPQGRLGITLDYGLARNWPPSIDDRGADTQRNWFYSSHLTFKEPVSTITDGQLWQMVRDALDEIPAVLTQYGISKNKGGSNVMTVLAFGNEIILASSKKSVDSFTYEFDNELPIHKNQGHCGEPMAAHLYYASHTTPLAEQNARVATIVYKSRAPPCGTGKTDYWGCNLFVEQMKMRVVDLDIGKTPNESYDLSTLAGGKSEDRPDPSMFYAHCKLDIERLICGCVEPFDYGQVAQTGEDKYQKFSKPSNSISSSGTPA</sequence>
<dbReference type="AlphaFoldDB" id="A0A9P8SUE5"/>
<feature type="signal peptide" evidence="1">
    <location>
        <begin position="1"/>
        <end position="20"/>
    </location>
</feature>
<organism evidence="2 3">
    <name type="scientific">Aspergillus fumigatus</name>
    <name type="common">Neosartorya fumigata</name>
    <dbReference type="NCBI Taxonomy" id="746128"/>
    <lineage>
        <taxon>Eukaryota</taxon>
        <taxon>Fungi</taxon>
        <taxon>Dikarya</taxon>
        <taxon>Ascomycota</taxon>
        <taxon>Pezizomycotina</taxon>
        <taxon>Eurotiomycetes</taxon>
        <taxon>Eurotiomycetidae</taxon>
        <taxon>Eurotiales</taxon>
        <taxon>Aspergillaceae</taxon>
        <taxon>Aspergillus</taxon>
        <taxon>Aspergillus subgen. Fumigati</taxon>
    </lineage>
</organism>
<dbReference type="Proteomes" id="UP000813423">
    <property type="component" value="Unassembled WGS sequence"/>
</dbReference>
<proteinExistence type="predicted"/>
<feature type="chain" id="PRO_5040364811" evidence="1">
    <location>
        <begin position="21"/>
        <end position="286"/>
    </location>
</feature>
<evidence type="ECO:0000313" key="2">
    <source>
        <dbReference type="EMBL" id="KAH1907375.1"/>
    </source>
</evidence>
<name>A0A9P8SUE5_ASPFM</name>